<dbReference type="EMBL" id="CP020559">
    <property type="protein sequence ID" value="ARE89412.1"/>
    <property type="molecule type" value="Genomic_DNA"/>
</dbReference>
<gene>
    <name evidence="4" type="primary">tnsA_1</name>
    <name evidence="3" type="ORF">BJL90_02890</name>
    <name evidence="4" type="ORF">CLFO_38190</name>
</gene>
<dbReference type="RefSeq" id="WP_070964120.1">
    <property type="nucleotide sequence ID" value="NZ_CP017603.1"/>
</dbReference>
<evidence type="ECO:0000313" key="6">
    <source>
        <dbReference type="Proteomes" id="UP000192478"/>
    </source>
</evidence>
<dbReference type="Proteomes" id="UP000177894">
    <property type="component" value="Chromosome"/>
</dbReference>
<dbReference type="KEGG" id="cfm:BJL90_02890"/>
<reference evidence="4 6" key="2">
    <citation type="submission" date="2017-03" db="EMBL/GenBank/DDBJ databases">
        <title>Complete sequence of Clostridium formicaceticum DSM 92.</title>
        <authorList>
            <person name="Poehlein A."/>
            <person name="Karl M."/>
            <person name="Bengelsdorf F.R."/>
            <person name="Duerre P."/>
            <person name="Daniel R."/>
        </authorList>
    </citation>
    <scope>NUCLEOTIDE SEQUENCE [LARGE SCALE GENOMIC DNA]</scope>
    <source>
        <strain evidence="4 6">DSM 92</strain>
    </source>
</reference>
<dbReference type="InterPro" id="IPR011856">
    <property type="entry name" value="tRNA_endonuc-like_dom_sf"/>
</dbReference>
<dbReference type="Pfam" id="PF08722">
    <property type="entry name" value="Tn7_TnsA-like_N"/>
    <property type="match status" value="1"/>
</dbReference>
<evidence type="ECO:0000313" key="3">
    <source>
        <dbReference type="EMBL" id="AOY74999.1"/>
    </source>
</evidence>
<feature type="domain" description="TnsA endonuclease C-terminal" evidence="1">
    <location>
        <begin position="172"/>
        <end position="254"/>
    </location>
</feature>
<dbReference type="Pfam" id="PF08721">
    <property type="entry name" value="Tn7_Tnp_TnsA_C"/>
    <property type="match status" value="1"/>
</dbReference>
<reference evidence="3 5" key="1">
    <citation type="submission" date="2016-10" db="EMBL/GenBank/DDBJ databases">
        <title>Complete Genome Sequence of Acetogen Clostridium formicoaceticum ATCC 27076.</title>
        <authorList>
            <person name="Bao T."/>
            <person name="Cheng C."/>
            <person name="Zhao J."/>
            <person name="Yang S.-T."/>
            <person name="Wang J."/>
            <person name="Wang M."/>
        </authorList>
    </citation>
    <scope>NUCLEOTIDE SEQUENCE [LARGE SCALE GENOMIC DNA]</scope>
    <source>
        <strain evidence="3 5">ATCC 27076</strain>
    </source>
</reference>
<dbReference type="Gene3D" id="1.10.10.10">
    <property type="entry name" value="Winged helix-like DNA-binding domain superfamily/Winged helix DNA-binding domain"/>
    <property type="match status" value="1"/>
</dbReference>
<evidence type="ECO:0000313" key="4">
    <source>
        <dbReference type="EMBL" id="ARE89412.1"/>
    </source>
</evidence>
<feature type="domain" description="TnsA endonuclease N-terminal" evidence="2">
    <location>
        <begin position="73"/>
        <end position="170"/>
    </location>
</feature>
<dbReference type="GO" id="GO:0003676">
    <property type="term" value="F:nucleic acid binding"/>
    <property type="evidence" value="ECO:0007669"/>
    <property type="project" value="InterPro"/>
</dbReference>
<evidence type="ECO:0000313" key="5">
    <source>
        <dbReference type="Proteomes" id="UP000177894"/>
    </source>
</evidence>
<dbReference type="InterPro" id="IPR036388">
    <property type="entry name" value="WH-like_DNA-bd_sf"/>
</dbReference>
<dbReference type="EMBL" id="CP017603">
    <property type="protein sequence ID" value="AOY74999.1"/>
    <property type="molecule type" value="Genomic_DNA"/>
</dbReference>
<accession>A0AAC9WHS7</accession>
<sequence length="281" mass="33098">MAKRNSNFSMDKLNRMIREGRGQGTGKNYIPWLTIQDFPSKGRASRLVGWKTDRIHHFLTDTETRYFYLLEWNDSVVDIREHYPLLDFQEIVKEKEDLYIDLFKDKESGVLYVLSTSFLITLKDEKGDTFYAARSIKADYELERKLVLERLEIERRYWRSKNIDWGIVTQKDISVIKAKNIAWIHSSLLSSAERGLTIDEMNYYCIRFIERIHGNSKSIRVFTADFDKEFNLDVGTGLFIFKHLIASKKIQIDMLKKINISESIEDISITNKIGFKEVRVI</sequence>
<dbReference type="InterPro" id="IPR011335">
    <property type="entry name" value="Restrct_endonuc-II-like"/>
</dbReference>
<name>A0AAC9WHS7_9CLOT</name>
<dbReference type="InterPro" id="IPR014832">
    <property type="entry name" value="TnsA_C"/>
</dbReference>
<dbReference type="Gene3D" id="3.40.1350.10">
    <property type="match status" value="1"/>
</dbReference>
<evidence type="ECO:0000259" key="1">
    <source>
        <dbReference type="Pfam" id="PF08721"/>
    </source>
</evidence>
<evidence type="ECO:0000259" key="2">
    <source>
        <dbReference type="Pfam" id="PF08722"/>
    </source>
</evidence>
<dbReference type="AlphaFoldDB" id="A0AAC9WHS7"/>
<dbReference type="Proteomes" id="UP000192478">
    <property type="component" value="Chromosome"/>
</dbReference>
<organism evidence="4 6">
    <name type="scientific">Clostridium formicaceticum</name>
    <dbReference type="NCBI Taxonomy" id="1497"/>
    <lineage>
        <taxon>Bacteria</taxon>
        <taxon>Bacillati</taxon>
        <taxon>Bacillota</taxon>
        <taxon>Clostridia</taxon>
        <taxon>Eubacteriales</taxon>
        <taxon>Clostridiaceae</taxon>
        <taxon>Clostridium</taxon>
    </lineage>
</organism>
<dbReference type="SUPFAM" id="SSF52980">
    <property type="entry name" value="Restriction endonuclease-like"/>
    <property type="match status" value="1"/>
</dbReference>
<keyword evidence="5" id="KW-1185">Reference proteome</keyword>
<proteinExistence type="predicted"/>
<dbReference type="CDD" id="cd22362">
    <property type="entry name" value="TnsA_endonuclease-like"/>
    <property type="match status" value="1"/>
</dbReference>
<protein>
    <submittedName>
        <fullName evidence="3">Transposase</fullName>
    </submittedName>
    <submittedName>
        <fullName evidence="4">Transposon Tn7 transposition protein TnsA</fullName>
    </submittedName>
</protein>
<dbReference type="InterPro" id="IPR014833">
    <property type="entry name" value="TnsA_N"/>
</dbReference>